<keyword evidence="1" id="KW-0472">Membrane</keyword>
<feature type="transmembrane region" description="Helical" evidence="1">
    <location>
        <begin position="72"/>
        <end position="89"/>
    </location>
</feature>
<reference evidence="2 3" key="1">
    <citation type="journal article" date="2019" name="Int. J. Syst. Evol. Microbiol.">
        <title>The Global Catalogue of Microorganisms (GCM) 10K type strain sequencing project: providing services to taxonomists for standard genome sequencing and annotation.</title>
        <authorList>
            <consortium name="The Broad Institute Genomics Platform"/>
            <consortium name="The Broad Institute Genome Sequencing Center for Infectious Disease"/>
            <person name="Wu L."/>
            <person name="Ma J."/>
        </authorList>
    </citation>
    <scope>NUCLEOTIDE SEQUENCE [LARGE SCALE GENOMIC DNA]</scope>
    <source>
        <strain evidence="2 3">NBRC 111368</strain>
    </source>
</reference>
<dbReference type="GO" id="GO:0008233">
    <property type="term" value="F:peptidase activity"/>
    <property type="evidence" value="ECO:0007669"/>
    <property type="project" value="UniProtKB-KW"/>
</dbReference>
<keyword evidence="1" id="KW-1133">Transmembrane helix</keyword>
<evidence type="ECO:0000313" key="3">
    <source>
        <dbReference type="Proteomes" id="UP001596328"/>
    </source>
</evidence>
<dbReference type="GO" id="GO:0006508">
    <property type="term" value="P:proteolysis"/>
    <property type="evidence" value="ECO:0007669"/>
    <property type="project" value="UniProtKB-KW"/>
</dbReference>
<proteinExistence type="predicted"/>
<dbReference type="Proteomes" id="UP001596328">
    <property type="component" value="Unassembled WGS sequence"/>
</dbReference>
<comment type="caution">
    <text evidence="2">The sequence shown here is derived from an EMBL/GenBank/DDBJ whole genome shotgun (WGS) entry which is preliminary data.</text>
</comment>
<dbReference type="EMBL" id="JBHSWU010001461">
    <property type="protein sequence ID" value="MFC6726864.1"/>
    <property type="molecule type" value="Genomic_DNA"/>
</dbReference>
<feature type="transmembrane region" description="Helical" evidence="1">
    <location>
        <begin position="47"/>
        <end position="65"/>
    </location>
</feature>
<protein>
    <submittedName>
        <fullName evidence="2">Presenilin family intramembrane aspartyl protease</fullName>
        <ecNumber evidence="2">3.4.23.-</ecNumber>
    </submittedName>
</protein>
<keyword evidence="2" id="KW-0645">Protease</keyword>
<name>A0ABD5S5H2_9EURY</name>
<keyword evidence="2" id="KW-0378">Hydrolase</keyword>
<dbReference type="Pfam" id="PF06550">
    <property type="entry name" value="SPP"/>
    <property type="match status" value="1"/>
</dbReference>
<evidence type="ECO:0000256" key="1">
    <source>
        <dbReference type="SAM" id="Phobius"/>
    </source>
</evidence>
<gene>
    <name evidence="2" type="ORF">ACFQE1_21305</name>
</gene>
<sequence>MRTREYWGGAFALLVFLLVQLGALSLVPTFFDQGYQTVEDPSDPTNSLLYVGAILVMTALMLAAFKYDLAFLVRYVVVLTGGMLAWYVFSAVLPATVAGLPAGLLPLAAAAAIA</sequence>
<evidence type="ECO:0000313" key="2">
    <source>
        <dbReference type="EMBL" id="MFC6726864.1"/>
    </source>
</evidence>
<organism evidence="2 3">
    <name type="scientific">Halobium palmae</name>
    <dbReference type="NCBI Taxonomy" id="1776492"/>
    <lineage>
        <taxon>Archaea</taxon>
        <taxon>Methanobacteriati</taxon>
        <taxon>Methanobacteriota</taxon>
        <taxon>Stenosarchaea group</taxon>
        <taxon>Halobacteria</taxon>
        <taxon>Halobacteriales</taxon>
        <taxon>Haloferacaceae</taxon>
        <taxon>Halobium</taxon>
    </lineage>
</organism>
<dbReference type="EC" id="3.4.23.-" evidence="2"/>
<dbReference type="InterPro" id="IPR010545">
    <property type="entry name" value="SPP"/>
</dbReference>
<dbReference type="AlphaFoldDB" id="A0ABD5S5H2"/>
<feature type="non-terminal residue" evidence="2">
    <location>
        <position position="114"/>
    </location>
</feature>
<accession>A0ABD5S5H2</accession>
<keyword evidence="3" id="KW-1185">Reference proteome</keyword>
<keyword evidence="1" id="KW-0812">Transmembrane</keyword>